<evidence type="ECO:0000313" key="27">
    <source>
        <dbReference type="Proteomes" id="UP000199365"/>
    </source>
</evidence>
<keyword evidence="5 21" id="KW-0597">Phosphoprotein</keyword>
<evidence type="ECO:0000256" key="20">
    <source>
        <dbReference type="PROSITE-ProRule" id="PRU00110"/>
    </source>
</evidence>
<dbReference type="Gene3D" id="3.40.50.2300">
    <property type="match status" value="1"/>
</dbReference>
<accession>A0A1H1K0K3</accession>
<dbReference type="InterPro" id="IPR001789">
    <property type="entry name" value="Sig_transdc_resp-reg_receiver"/>
</dbReference>
<evidence type="ECO:0000256" key="15">
    <source>
        <dbReference type="ARBA" id="ARBA00023136"/>
    </source>
</evidence>
<evidence type="ECO:0000256" key="19">
    <source>
        <dbReference type="ARBA" id="ARBA00070152"/>
    </source>
</evidence>
<dbReference type="PRINTS" id="PR00344">
    <property type="entry name" value="BCTRLSENSOR"/>
</dbReference>
<keyword evidence="12 22" id="KW-1133">Transmembrane helix</keyword>
<dbReference type="AlphaFoldDB" id="A0A1H1K0K3"/>
<protein>
    <recommendedName>
        <fullName evidence="18">Sensory/regulatory protein RpfC</fullName>
        <ecNumber evidence="3">2.7.13.3</ecNumber>
    </recommendedName>
    <alternativeName>
        <fullName evidence="19">Virulence sensor protein BvgS</fullName>
    </alternativeName>
</protein>
<evidence type="ECO:0000256" key="3">
    <source>
        <dbReference type="ARBA" id="ARBA00012438"/>
    </source>
</evidence>
<evidence type="ECO:0000256" key="17">
    <source>
        <dbReference type="ARBA" id="ARBA00064003"/>
    </source>
</evidence>
<keyword evidence="8" id="KW-0732">Signal</keyword>
<dbReference type="SMART" id="SM00448">
    <property type="entry name" value="REC"/>
    <property type="match status" value="1"/>
</dbReference>
<dbReference type="Pfam" id="PF02518">
    <property type="entry name" value="HATPase_c"/>
    <property type="match status" value="1"/>
</dbReference>
<evidence type="ECO:0000256" key="12">
    <source>
        <dbReference type="ARBA" id="ARBA00022989"/>
    </source>
</evidence>
<keyword evidence="13" id="KW-0902">Two-component regulatory system</keyword>
<evidence type="ECO:0000313" key="26">
    <source>
        <dbReference type="EMBL" id="SDR55848.1"/>
    </source>
</evidence>
<dbReference type="Pfam" id="PF00512">
    <property type="entry name" value="HisKA"/>
    <property type="match status" value="1"/>
</dbReference>
<name>A0A1H1K0K3_9BURK</name>
<dbReference type="CDD" id="cd00082">
    <property type="entry name" value="HisKA"/>
    <property type="match status" value="1"/>
</dbReference>
<dbReference type="SUPFAM" id="SSF55874">
    <property type="entry name" value="ATPase domain of HSP90 chaperone/DNA topoisomerase II/histidine kinase"/>
    <property type="match status" value="1"/>
</dbReference>
<evidence type="ECO:0000256" key="8">
    <source>
        <dbReference type="ARBA" id="ARBA00022729"/>
    </source>
</evidence>
<sequence length="1117" mass="120710">MTQYAQRNVLDRFRRYQHLLMFGGGAVVTAVVLVAFVLNTVATVRTYVALEHQELMSGVNRLTDLNSRNVVLMQNGVRLIEVAWRAGEQAEPRLIEQFTGNGQMLRLQQAPDHLPVLVVGASSATPPDLLATRYIRLAKQISQAATAASERNGGLLTFWLYRPDRPLLILVPSPGDARMATLLADRAAFFSALAGPGGNLLVPRDVPLLDPRTGGRAFRWLPPYDSPLSGRRSVRVAATLFDKERKPFAVAVYELPVTIITAALGESGLDGSLMLFARNGQVITSFSRQPVDPKASDTARALGIAGIVEPTGRIFRDGHMLFGWPIGETGATLVFVQSWRSIARALTGQIGTSAATTGVILLVVWSLILLFNRRVFLPVLERSRRVFESEHLSRALIETAPVGLGLIAVESGKPLLRSPTMIEAAARVVLPAARTLSAELVHRHRQRADVSGVTGTNGMAQEAWSLPTREGGTMDLSVSVVPARYQGEDVLVTAFTDVTVEKRLNRQLREAKQAADSANAAKSAFLAAMSHEIRTPLNAILGNLELLSHSQLDALQRDRLKTIRGSSDGLLAIVSDVLDFSKIEAGEMTLERIVFDAQEVASRALTMFGPVARAKGVRLSGEFGTSTTQPMQGDPTRLGQVMNNLLSNAIKFSGHGEVTLRLSAEAGSDDQPELVIEVEDSGIGISPEQQAMLFRAFSQADTTIKRRFGGTGLGLALCARLTDAMGGTIAVHSVPGEGSLFTVRVPLGDCHGEPGLDMPHFEGEQVLFVAAADTWHAYAVPALEAWGLKVQAYRHPAQLDLETLEEADTLIVCGEHDTWHADDVRRLLEASSWMIDCSAEGPAYPVATGRAVKVSSYGLKGLAAALRHTLQGMPLEAGKETQRGLSRRLKVLVAEDNAVNRELFSEQLKMLGCEPQVAEDGLQALERLSRERFDVLVTDLAMPVLDGYGLVREAQARWPEMPIVVATASVSQEERARCEAAGVMRVVAKPLQLDELSATLSEVTGVPGVAVQAEEQERERKRDGMLGGRAMPAHVRATFLKSCEEALAAIHAAYDAGDAARILAELHSLRGALNVFGYRTLAEQCAQMEVAISKEGVGTAQDMIDAFDSQLSATILT</sequence>
<dbReference type="InterPro" id="IPR004358">
    <property type="entry name" value="Sig_transdc_His_kin-like_C"/>
</dbReference>
<dbReference type="STRING" id="157910.SAMN05445850_6190"/>
<keyword evidence="9" id="KW-0547">Nucleotide-binding</keyword>
<feature type="domain" description="Response regulatory" evidence="24">
    <location>
        <begin position="890"/>
        <end position="1004"/>
    </location>
</feature>
<evidence type="ECO:0000256" key="6">
    <source>
        <dbReference type="ARBA" id="ARBA00022679"/>
    </source>
</evidence>
<dbReference type="PROSITE" id="PS50109">
    <property type="entry name" value="HIS_KIN"/>
    <property type="match status" value="1"/>
</dbReference>
<dbReference type="Gene3D" id="1.20.120.160">
    <property type="entry name" value="HPT domain"/>
    <property type="match status" value="1"/>
</dbReference>
<dbReference type="InterPro" id="IPR036890">
    <property type="entry name" value="HATPase_C_sf"/>
</dbReference>
<dbReference type="Proteomes" id="UP000199365">
    <property type="component" value="Unassembled WGS sequence"/>
</dbReference>
<evidence type="ECO:0000256" key="18">
    <source>
        <dbReference type="ARBA" id="ARBA00068150"/>
    </source>
</evidence>
<evidence type="ECO:0000256" key="14">
    <source>
        <dbReference type="ARBA" id="ARBA00023026"/>
    </source>
</evidence>
<dbReference type="Pfam" id="PF00072">
    <property type="entry name" value="Response_reg"/>
    <property type="match status" value="1"/>
</dbReference>
<dbReference type="InterPro" id="IPR005467">
    <property type="entry name" value="His_kinase_dom"/>
</dbReference>
<dbReference type="EMBL" id="FNKX01000002">
    <property type="protein sequence ID" value="SDR55848.1"/>
    <property type="molecule type" value="Genomic_DNA"/>
</dbReference>
<dbReference type="SUPFAM" id="SSF47384">
    <property type="entry name" value="Homodimeric domain of signal transducing histidine kinase"/>
    <property type="match status" value="1"/>
</dbReference>
<comment type="catalytic activity">
    <reaction evidence="1">
        <text>ATP + protein L-histidine = ADP + protein N-phospho-L-histidine.</text>
        <dbReference type="EC" id="2.7.13.3"/>
    </reaction>
</comment>
<dbReference type="PANTHER" id="PTHR45339">
    <property type="entry name" value="HYBRID SIGNAL TRANSDUCTION HISTIDINE KINASE J"/>
    <property type="match status" value="1"/>
</dbReference>
<dbReference type="GO" id="GO:0005524">
    <property type="term" value="F:ATP binding"/>
    <property type="evidence" value="ECO:0007669"/>
    <property type="project" value="UniProtKB-KW"/>
</dbReference>
<dbReference type="SUPFAM" id="SSF47226">
    <property type="entry name" value="Histidine-containing phosphotransfer domain, HPT domain"/>
    <property type="match status" value="1"/>
</dbReference>
<dbReference type="Pfam" id="PF01627">
    <property type="entry name" value="Hpt"/>
    <property type="match status" value="1"/>
</dbReference>
<dbReference type="SMART" id="SM00387">
    <property type="entry name" value="HATPase_c"/>
    <property type="match status" value="1"/>
</dbReference>
<dbReference type="FunFam" id="1.10.287.130:FF:000002">
    <property type="entry name" value="Two-component osmosensing histidine kinase"/>
    <property type="match status" value="1"/>
</dbReference>
<evidence type="ECO:0000256" key="11">
    <source>
        <dbReference type="ARBA" id="ARBA00022840"/>
    </source>
</evidence>
<dbReference type="Gene3D" id="3.30.565.10">
    <property type="entry name" value="Histidine kinase-like ATPase, C-terminal domain"/>
    <property type="match status" value="1"/>
</dbReference>
<dbReference type="FunFam" id="3.30.565.10:FF:000010">
    <property type="entry name" value="Sensor histidine kinase RcsC"/>
    <property type="match status" value="1"/>
</dbReference>
<proteinExistence type="predicted"/>
<feature type="transmembrane region" description="Helical" evidence="22">
    <location>
        <begin position="20"/>
        <end position="38"/>
    </location>
</feature>
<feature type="domain" description="Histidine kinase" evidence="23">
    <location>
        <begin position="528"/>
        <end position="749"/>
    </location>
</feature>
<evidence type="ECO:0000256" key="16">
    <source>
        <dbReference type="ARBA" id="ARBA00058004"/>
    </source>
</evidence>
<dbReference type="InterPro" id="IPR003661">
    <property type="entry name" value="HisK_dim/P_dom"/>
</dbReference>
<dbReference type="PROSITE" id="PS50894">
    <property type="entry name" value="HPT"/>
    <property type="match status" value="1"/>
</dbReference>
<feature type="transmembrane region" description="Helical" evidence="22">
    <location>
        <begin position="350"/>
        <end position="371"/>
    </location>
</feature>
<dbReference type="InterPro" id="IPR003594">
    <property type="entry name" value="HATPase_dom"/>
</dbReference>
<evidence type="ECO:0000259" key="24">
    <source>
        <dbReference type="PROSITE" id="PS50110"/>
    </source>
</evidence>
<dbReference type="InterPro" id="IPR036641">
    <property type="entry name" value="HPT_dom_sf"/>
</dbReference>
<evidence type="ECO:0000256" key="22">
    <source>
        <dbReference type="SAM" id="Phobius"/>
    </source>
</evidence>
<comment type="subunit">
    <text evidence="17">At low DSF concentrations, interacts with RpfF.</text>
</comment>
<keyword evidence="7 22" id="KW-0812">Transmembrane</keyword>
<keyword evidence="4" id="KW-1003">Cell membrane</keyword>
<keyword evidence="11" id="KW-0067">ATP-binding</keyword>
<comment type="subcellular location">
    <subcellularLocation>
        <location evidence="2">Cell membrane</location>
        <topology evidence="2">Multi-pass membrane protein</topology>
    </subcellularLocation>
</comment>
<dbReference type="InterPro" id="IPR036097">
    <property type="entry name" value="HisK_dim/P_sf"/>
</dbReference>
<reference evidence="27" key="1">
    <citation type="submission" date="2016-10" db="EMBL/GenBank/DDBJ databases">
        <authorList>
            <person name="Varghese N."/>
            <person name="Submissions S."/>
        </authorList>
    </citation>
    <scope>NUCLEOTIDE SEQUENCE [LARGE SCALE GENOMIC DNA]</scope>
    <source>
        <strain evidence="27">DUS833</strain>
    </source>
</reference>
<feature type="domain" description="HPt" evidence="25">
    <location>
        <begin position="1028"/>
        <end position="1117"/>
    </location>
</feature>
<evidence type="ECO:0000256" key="1">
    <source>
        <dbReference type="ARBA" id="ARBA00000085"/>
    </source>
</evidence>
<feature type="modified residue" description="4-aspartylphosphate" evidence="21">
    <location>
        <position position="939"/>
    </location>
</feature>
<dbReference type="EC" id="2.7.13.3" evidence="3"/>
<dbReference type="GO" id="GO:0000155">
    <property type="term" value="F:phosphorelay sensor kinase activity"/>
    <property type="evidence" value="ECO:0007669"/>
    <property type="project" value="InterPro"/>
</dbReference>
<dbReference type="PANTHER" id="PTHR45339:SF1">
    <property type="entry name" value="HYBRID SIGNAL TRANSDUCTION HISTIDINE KINASE J"/>
    <property type="match status" value="1"/>
</dbReference>
<keyword evidence="14" id="KW-0843">Virulence</keyword>
<keyword evidence="6" id="KW-0808">Transferase</keyword>
<comment type="function">
    <text evidence="16">Member of the two-component regulatory system BvgS/BvgA. Phosphorylates BvgA via a four-step phosphorelay in response to environmental signals.</text>
</comment>
<dbReference type="CDD" id="cd17546">
    <property type="entry name" value="REC_hyHK_CKI1_RcsC-like"/>
    <property type="match status" value="1"/>
</dbReference>
<dbReference type="InterPro" id="IPR008207">
    <property type="entry name" value="Sig_transdc_His_kin_Hpt_dom"/>
</dbReference>
<evidence type="ECO:0000256" key="13">
    <source>
        <dbReference type="ARBA" id="ARBA00023012"/>
    </source>
</evidence>
<evidence type="ECO:0000256" key="7">
    <source>
        <dbReference type="ARBA" id="ARBA00022692"/>
    </source>
</evidence>
<organism evidence="26 27">
    <name type="scientific">Paraburkholderia tuberum</name>
    <dbReference type="NCBI Taxonomy" id="157910"/>
    <lineage>
        <taxon>Bacteria</taxon>
        <taxon>Pseudomonadati</taxon>
        <taxon>Pseudomonadota</taxon>
        <taxon>Betaproteobacteria</taxon>
        <taxon>Burkholderiales</taxon>
        <taxon>Burkholderiaceae</taxon>
        <taxon>Paraburkholderia</taxon>
    </lineage>
</organism>
<evidence type="ECO:0000256" key="5">
    <source>
        <dbReference type="ARBA" id="ARBA00022553"/>
    </source>
</evidence>
<evidence type="ECO:0000259" key="23">
    <source>
        <dbReference type="PROSITE" id="PS50109"/>
    </source>
</evidence>
<dbReference type="RefSeq" id="WP_090809587.1">
    <property type="nucleotide sequence ID" value="NZ_FNKX01000002.1"/>
</dbReference>
<evidence type="ECO:0000256" key="10">
    <source>
        <dbReference type="ARBA" id="ARBA00022777"/>
    </source>
</evidence>
<dbReference type="SUPFAM" id="SSF52172">
    <property type="entry name" value="CheY-like"/>
    <property type="match status" value="1"/>
</dbReference>
<dbReference type="CDD" id="cd16922">
    <property type="entry name" value="HATPase_EvgS-ArcB-TorS-like"/>
    <property type="match status" value="1"/>
</dbReference>
<evidence type="ECO:0000256" key="21">
    <source>
        <dbReference type="PROSITE-ProRule" id="PRU00169"/>
    </source>
</evidence>
<evidence type="ECO:0000256" key="4">
    <source>
        <dbReference type="ARBA" id="ARBA00022475"/>
    </source>
</evidence>
<dbReference type="Gene3D" id="1.10.287.130">
    <property type="match status" value="1"/>
</dbReference>
<feature type="modified residue" description="Phosphohistidine" evidence="20">
    <location>
        <position position="1067"/>
    </location>
</feature>
<evidence type="ECO:0000256" key="2">
    <source>
        <dbReference type="ARBA" id="ARBA00004651"/>
    </source>
</evidence>
<keyword evidence="10 26" id="KW-0418">Kinase</keyword>
<dbReference type="PROSITE" id="PS50110">
    <property type="entry name" value="RESPONSE_REGULATORY"/>
    <property type="match status" value="1"/>
</dbReference>
<dbReference type="InterPro" id="IPR011006">
    <property type="entry name" value="CheY-like_superfamily"/>
</dbReference>
<dbReference type="SMART" id="SM00388">
    <property type="entry name" value="HisKA"/>
    <property type="match status" value="1"/>
</dbReference>
<gene>
    <name evidence="26" type="ORF">SAMN05445850_6190</name>
</gene>
<evidence type="ECO:0000259" key="25">
    <source>
        <dbReference type="PROSITE" id="PS50894"/>
    </source>
</evidence>
<keyword evidence="27" id="KW-1185">Reference proteome</keyword>
<evidence type="ECO:0000256" key="9">
    <source>
        <dbReference type="ARBA" id="ARBA00022741"/>
    </source>
</evidence>
<dbReference type="GO" id="GO:0005886">
    <property type="term" value="C:plasma membrane"/>
    <property type="evidence" value="ECO:0007669"/>
    <property type="project" value="UniProtKB-SubCell"/>
</dbReference>
<keyword evidence="15 22" id="KW-0472">Membrane</keyword>